<comment type="caution">
    <text evidence="1">The sequence shown here is derived from an EMBL/GenBank/DDBJ whole genome shotgun (WGS) entry which is preliminary data.</text>
</comment>
<dbReference type="GO" id="GO:0006399">
    <property type="term" value="P:tRNA metabolic process"/>
    <property type="evidence" value="ECO:0007669"/>
    <property type="project" value="UniProtKB-ARBA"/>
</dbReference>
<protein>
    <submittedName>
        <fullName evidence="1">Alanyl-tRNA editing protein AlaX</fullName>
    </submittedName>
</protein>
<dbReference type="AlphaFoldDB" id="A0A0V8RWK6"/>
<keyword evidence="2" id="KW-1185">Reference proteome</keyword>
<reference evidence="1 2" key="1">
    <citation type="submission" date="2015-11" db="EMBL/GenBank/DDBJ databases">
        <title>Genome sequence of Pyrodictium occultum PL-19, a marine hyperthermophilic archaeon isolated from Volcano, Italy.</title>
        <authorList>
            <person name="Utturkar S."/>
            <person name="Huber H."/>
            <person name="Leptihn S."/>
            <person name="Brown S."/>
            <person name="Stetter K.O."/>
            <person name="Podar M."/>
        </authorList>
    </citation>
    <scope>NUCLEOTIDE SEQUENCE [LARGE SCALE GENOMIC DNA]</scope>
    <source>
        <strain evidence="1 2">PL-19</strain>
    </source>
</reference>
<dbReference type="GO" id="GO:0000166">
    <property type="term" value="F:nucleotide binding"/>
    <property type="evidence" value="ECO:0007669"/>
    <property type="project" value="InterPro"/>
</dbReference>
<evidence type="ECO:0000313" key="1">
    <source>
        <dbReference type="EMBL" id="KSW12421.1"/>
    </source>
</evidence>
<organism evidence="1 2">
    <name type="scientific">Pyrodictium occultum</name>
    <dbReference type="NCBI Taxonomy" id="2309"/>
    <lineage>
        <taxon>Archaea</taxon>
        <taxon>Thermoproteota</taxon>
        <taxon>Thermoprotei</taxon>
        <taxon>Desulfurococcales</taxon>
        <taxon>Pyrodictiaceae</taxon>
        <taxon>Pyrodictium</taxon>
    </lineage>
</organism>
<gene>
    <name evidence="1" type="ORF">CF15_06755</name>
</gene>
<dbReference type="RefSeq" id="WP_058371105.1">
    <property type="nucleotide sequence ID" value="NZ_LNTB01000001.1"/>
</dbReference>
<dbReference type="Proteomes" id="UP000053352">
    <property type="component" value="Unassembled WGS sequence"/>
</dbReference>
<dbReference type="InterPro" id="IPR018163">
    <property type="entry name" value="Thr/Ala-tRNA-synth_IIc_edit"/>
</dbReference>
<dbReference type="EMBL" id="LNTB01000001">
    <property type="protein sequence ID" value="KSW12421.1"/>
    <property type="molecule type" value="Genomic_DNA"/>
</dbReference>
<dbReference type="OrthoDB" id="36064at2157"/>
<sequence>MGCTGSYPVEVRTHTALHVLKGAVVRVLGEAARWTASTYVKGGHGRLVVQFDRKPSPEELARIEELANKTVEWDLPVEVVTLPRREAEERYGDAIYDLFPVPEDVQELSIVLIRDPGGGIWNINACNKEHTASTGCIGRLSLGKPRFRRSKRLLELPFDIEPG</sequence>
<accession>A0A0V8RWK6</accession>
<dbReference type="GO" id="GO:0140101">
    <property type="term" value="F:catalytic activity, acting on a tRNA"/>
    <property type="evidence" value="ECO:0007669"/>
    <property type="project" value="UniProtKB-ARBA"/>
</dbReference>
<dbReference type="Gene3D" id="3.30.980.10">
    <property type="entry name" value="Threonyl-trna Synthetase, Chain A, domain 2"/>
    <property type="match status" value="2"/>
</dbReference>
<name>A0A0V8RWK6_PYROC</name>
<dbReference type="SUPFAM" id="SSF55186">
    <property type="entry name" value="ThrRS/AlaRS common domain"/>
    <property type="match status" value="1"/>
</dbReference>
<evidence type="ECO:0000313" key="2">
    <source>
        <dbReference type="Proteomes" id="UP000053352"/>
    </source>
</evidence>
<dbReference type="STRING" id="2309.CF15_06755"/>
<proteinExistence type="predicted"/>